<organism evidence="3 4">
    <name type="scientific">Periweissella cryptocerci</name>
    <dbReference type="NCBI Taxonomy" id="2506420"/>
    <lineage>
        <taxon>Bacteria</taxon>
        <taxon>Bacillati</taxon>
        <taxon>Bacillota</taxon>
        <taxon>Bacilli</taxon>
        <taxon>Lactobacillales</taxon>
        <taxon>Lactobacillaceae</taxon>
        <taxon>Periweissella</taxon>
    </lineage>
</organism>
<dbReference type="RefSeq" id="WP_133362824.1">
    <property type="nucleotide sequence ID" value="NZ_CP037940.1"/>
</dbReference>
<feature type="region of interest" description="Disordered" evidence="1">
    <location>
        <begin position="1"/>
        <end position="21"/>
    </location>
</feature>
<dbReference type="OrthoDB" id="2234398at2"/>
<keyword evidence="4" id="KW-1185">Reference proteome</keyword>
<dbReference type="AlphaFoldDB" id="A0A4V1AIJ7"/>
<dbReference type="InterPro" id="IPR044929">
    <property type="entry name" value="DNA/RNA_non-sp_Endonuclease_sf"/>
</dbReference>
<accession>A0A4V1AIJ7</accession>
<evidence type="ECO:0000259" key="2">
    <source>
        <dbReference type="Pfam" id="PF13930"/>
    </source>
</evidence>
<dbReference type="InterPro" id="IPR044927">
    <property type="entry name" value="Endonuclea_NS_2"/>
</dbReference>
<protein>
    <recommendedName>
        <fullName evidence="2">Type VII secretion system protein EssD-like domain-containing protein</fullName>
    </recommendedName>
</protein>
<feature type="domain" description="Type VII secretion system protein EssD-like" evidence="2">
    <location>
        <begin position="14"/>
        <end position="101"/>
    </location>
</feature>
<dbReference type="KEGG" id="wei:EQG49_04345"/>
<dbReference type="Proteomes" id="UP000292886">
    <property type="component" value="Chromosome"/>
</dbReference>
<proteinExistence type="predicted"/>
<dbReference type="Gene3D" id="3.40.570.10">
    <property type="entry name" value="Extracellular Endonuclease, subunit A"/>
    <property type="match status" value="1"/>
</dbReference>
<dbReference type="EMBL" id="CP037940">
    <property type="protein sequence ID" value="QBO35745.1"/>
    <property type="molecule type" value="Genomic_DNA"/>
</dbReference>
<evidence type="ECO:0000256" key="1">
    <source>
        <dbReference type="SAM" id="MobiDB-lite"/>
    </source>
</evidence>
<evidence type="ECO:0000313" key="3">
    <source>
        <dbReference type="EMBL" id="QBO35745.1"/>
    </source>
</evidence>
<sequence length="114" mass="13132">MEAKELHVKKHGPKMGNSSETFDKLETDHIIGDQFGGSNLRDNLLSQDKDLNRDAYYKMESEWRAELDANPPKKVTVQIDIEYPKDGSQRPTAYHVSYKIGNNKKVFKDFNNSK</sequence>
<dbReference type="Pfam" id="PF13930">
    <property type="entry name" value="Endonuclea_NS_2"/>
    <property type="match status" value="1"/>
</dbReference>
<gene>
    <name evidence="3" type="ORF">EQG49_04345</name>
</gene>
<reference evidence="4" key="1">
    <citation type="submission" date="2019-03" db="EMBL/GenBank/DDBJ databases">
        <title>Weissella sp. 26KH-42 Genome sequencing.</title>
        <authorList>
            <person name="Heo J."/>
            <person name="Kim S.-J."/>
            <person name="Kim J.-S."/>
            <person name="Hong S.-B."/>
            <person name="Kwon S.-W."/>
        </authorList>
    </citation>
    <scope>NUCLEOTIDE SEQUENCE [LARGE SCALE GENOMIC DNA]</scope>
    <source>
        <strain evidence="4">26KH-42</strain>
    </source>
</reference>
<name>A0A4V1AIJ7_9LACO</name>
<evidence type="ECO:0000313" key="4">
    <source>
        <dbReference type="Proteomes" id="UP000292886"/>
    </source>
</evidence>